<organism evidence="2 3">
    <name type="scientific">Caenorhabditis remanei</name>
    <name type="common">Caenorhabditis vulgaris</name>
    <dbReference type="NCBI Taxonomy" id="31234"/>
    <lineage>
        <taxon>Eukaryota</taxon>
        <taxon>Metazoa</taxon>
        <taxon>Ecdysozoa</taxon>
        <taxon>Nematoda</taxon>
        <taxon>Chromadorea</taxon>
        <taxon>Rhabditida</taxon>
        <taxon>Rhabditina</taxon>
        <taxon>Rhabditomorpha</taxon>
        <taxon>Rhabditoidea</taxon>
        <taxon>Rhabditidae</taxon>
        <taxon>Peloderinae</taxon>
        <taxon>Caenorhabditis</taxon>
    </lineage>
</organism>
<reference evidence="2 3" key="1">
    <citation type="submission" date="2019-12" db="EMBL/GenBank/DDBJ databases">
        <title>Chromosome-level assembly of the Caenorhabditis remanei genome.</title>
        <authorList>
            <person name="Teterina A.A."/>
            <person name="Willis J.H."/>
            <person name="Phillips P.C."/>
        </authorList>
    </citation>
    <scope>NUCLEOTIDE SEQUENCE [LARGE SCALE GENOMIC DNA]</scope>
    <source>
        <strain evidence="2 3">PX506</strain>
        <tissue evidence="2">Whole organism</tissue>
    </source>
</reference>
<sequence>MTPITTIKNSIANNGADLIETKSSSVAQIQINRIVGLSVVLALFFSVPLALLVFMGLVWFIDRQEKNSKNN</sequence>
<keyword evidence="1" id="KW-0472">Membrane</keyword>
<evidence type="ECO:0000256" key="1">
    <source>
        <dbReference type="SAM" id="Phobius"/>
    </source>
</evidence>
<gene>
    <name evidence="2" type="ORF">GCK72_022848</name>
</gene>
<evidence type="ECO:0000313" key="3">
    <source>
        <dbReference type="Proteomes" id="UP000483820"/>
    </source>
</evidence>
<comment type="caution">
    <text evidence="2">The sequence shown here is derived from an EMBL/GenBank/DDBJ whole genome shotgun (WGS) entry which is preliminary data.</text>
</comment>
<dbReference type="EMBL" id="WUAV01000006">
    <property type="protein sequence ID" value="KAF1746394.1"/>
    <property type="molecule type" value="Genomic_DNA"/>
</dbReference>
<accession>A0A6A5FV29</accession>
<dbReference type="GeneID" id="78777583"/>
<dbReference type="RefSeq" id="XP_053578662.1">
    <property type="nucleotide sequence ID" value="XM_053735096.1"/>
</dbReference>
<dbReference type="CTD" id="78777583"/>
<evidence type="ECO:0000313" key="2">
    <source>
        <dbReference type="EMBL" id="KAF1746394.1"/>
    </source>
</evidence>
<dbReference type="Proteomes" id="UP000483820">
    <property type="component" value="Chromosome X"/>
</dbReference>
<proteinExistence type="predicted"/>
<keyword evidence="1" id="KW-1133">Transmembrane helix</keyword>
<feature type="transmembrane region" description="Helical" evidence="1">
    <location>
        <begin position="34"/>
        <end position="61"/>
    </location>
</feature>
<dbReference type="KEGG" id="crq:GCK72_022848"/>
<protein>
    <submittedName>
        <fullName evidence="2">Uncharacterized protein</fullName>
    </submittedName>
</protein>
<keyword evidence="1" id="KW-0812">Transmembrane</keyword>
<name>A0A6A5FV29_CAERE</name>
<dbReference type="AlphaFoldDB" id="A0A6A5FV29"/>